<evidence type="ECO:0000256" key="6">
    <source>
        <dbReference type="SAM" id="MobiDB-lite"/>
    </source>
</evidence>
<evidence type="ECO:0000256" key="4">
    <source>
        <dbReference type="ARBA" id="ARBA00023242"/>
    </source>
</evidence>
<comment type="subcellular location">
    <subcellularLocation>
        <location evidence="5">Nucleus</location>
    </subcellularLocation>
</comment>
<dbReference type="PANTHER" id="PTHR46078:SF2">
    <property type="entry name" value="FORK-HEAD DOMAIN-CONTAINING PROTEIN"/>
    <property type="match status" value="1"/>
</dbReference>
<dbReference type="GO" id="GO:0000981">
    <property type="term" value="F:DNA-binding transcription factor activity, RNA polymerase II-specific"/>
    <property type="evidence" value="ECO:0007669"/>
    <property type="project" value="TreeGrafter"/>
</dbReference>
<feature type="compositionally biased region" description="Low complexity" evidence="6">
    <location>
        <begin position="79"/>
        <end position="96"/>
    </location>
</feature>
<dbReference type="Proteomes" id="UP000008181">
    <property type="component" value="Chromosome 5"/>
</dbReference>
<dbReference type="SUPFAM" id="SSF46785">
    <property type="entry name" value="Winged helix' DNA-binding domain"/>
    <property type="match status" value="1"/>
</dbReference>
<evidence type="ECO:0000256" key="2">
    <source>
        <dbReference type="ARBA" id="ARBA00023125"/>
    </source>
</evidence>
<protein>
    <recommendedName>
        <fullName evidence="7">Fork-head domain-containing protein</fullName>
    </recommendedName>
</protein>
<feature type="compositionally biased region" description="Pro residues" evidence="6">
    <location>
        <begin position="469"/>
        <end position="485"/>
    </location>
</feature>
<feature type="compositionally biased region" description="Polar residues" evidence="6">
    <location>
        <begin position="195"/>
        <end position="232"/>
    </location>
</feature>
<dbReference type="PROSITE" id="PS00658">
    <property type="entry name" value="FORK_HEAD_2"/>
    <property type="match status" value="1"/>
</dbReference>
<feature type="domain" description="Fork-head" evidence="7">
    <location>
        <begin position="240"/>
        <end position="314"/>
    </location>
</feature>
<dbReference type="HOGENOM" id="CLU_562816_0_0_1"/>
<dbReference type="SMART" id="SM00339">
    <property type="entry name" value="FH"/>
    <property type="match status" value="1"/>
</dbReference>
<dbReference type="InterPro" id="IPR036390">
    <property type="entry name" value="WH_DNA-bd_sf"/>
</dbReference>
<feature type="compositionally biased region" description="Pro residues" evidence="6">
    <location>
        <begin position="443"/>
        <end position="461"/>
    </location>
</feature>
<evidence type="ECO:0000313" key="9">
    <source>
        <dbReference type="Proteomes" id="UP000008181"/>
    </source>
</evidence>
<evidence type="ECO:0000313" key="8">
    <source>
        <dbReference type="EMBL" id="AEO69861.1"/>
    </source>
</evidence>
<feature type="region of interest" description="Disordered" evidence="6">
    <location>
        <begin position="274"/>
        <end position="485"/>
    </location>
</feature>
<dbReference type="Gene3D" id="1.10.10.10">
    <property type="entry name" value="Winged helix-like DNA-binding domain superfamily/Winged helix DNA-binding domain"/>
    <property type="match status" value="1"/>
</dbReference>
<feature type="compositionally biased region" description="Low complexity" evidence="6">
    <location>
        <begin position="369"/>
        <end position="442"/>
    </location>
</feature>
<dbReference type="Pfam" id="PF00250">
    <property type="entry name" value="Forkhead"/>
    <property type="match status" value="1"/>
</dbReference>
<dbReference type="InterPro" id="IPR001766">
    <property type="entry name" value="Fork_head_dom"/>
</dbReference>
<dbReference type="EMBL" id="CP003013">
    <property type="protein sequence ID" value="AEO69861.1"/>
    <property type="molecule type" value="Genomic_DNA"/>
</dbReference>
<evidence type="ECO:0000256" key="3">
    <source>
        <dbReference type="ARBA" id="ARBA00023163"/>
    </source>
</evidence>
<dbReference type="GO" id="GO:0000978">
    <property type="term" value="F:RNA polymerase II cis-regulatory region sequence-specific DNA binding"/>
    <property type="evidence" value="ECO:0007669"/>
    <property type="project" value="TreeGrafter"/>
</dbReference>
<sequence>MAAFPDMGPPYAPSRPVARTSSSPDPGIVEDQLVAGMTALQSHDGDCKRAYLPSHWSGCLGAPPGTDEFEHYALHSSPALSSLSCPESSAKSSPRSWDSPEQLGPTPWEAATEQLQNRYHGLDPQLSGVSYVATSHSTEVPTSYPTDAAPFVPTQDFHHPETGSQHVRSQTEPYPAGYRAPPRDGYPTPPESGPPLSTCTAAGDSPSPTDEQRSSQGSKQQPDPNAGRTSVPSGGADDSDKDESYAQLIYRAFMSHPRRAMTLQEIYQWFRENTDKGKDDSKGWQNSVRHNLSMNGVRPALRFTGRQLSANRGSSRPLPDATADPATPRTATLRAATATVVAKTARSPPSGTLSHGPAPRACRARPGIAASPTSAAAQPATASPPASTGATRRIATATHPRAARAPPTTTTAAACSPLAASCAPARARAWPRHCAATRTPSTSPRPPPTTPSRPTPSPPPRAQHSSTQTPPPRSTTRPPPPPPPQ</sequence>
<keyword evidence="2 5" id="KW-0238">DNA-binding</keyword>
<reference evidence="8 9" key="1">
    <citation type="journal article" date="2011" name="Nat. Biotechnol.">
        <title>Comparative genomic analysis of the thermophilic biomass-degrading fungi Myceliophthora thermophila and Thielavia terrestris.</title>
        <authorList>
            <person name="Berka R.M."/>
            <person name="Grigoriev I.V."/>
            <person name="Otillar R."/>
            <person name="Salamov A."/>
            <person name="Grimwood J."/>
            <person name="Reid I."/>
            <person name="Ishmael N."/>
            <person name="John T."/>
            <person name="Darmond C."/>
            <person name="Moisan M.-C."/>
            <person name="Henrissat B."/>
            <person name="Coutinho P.M."/>
            <person name="Lombard V."/>
            <person name="Natvig D.O."/>
            <person name="Lindquist E."/>
            <person name="Schmutz J."/>
            <person name="Lucas S."/>
            <person name="Harris P."/>
            <person name="Powlowski J."/>
            <person name="Bellemare A."/>
            <person name="Taylor D."/>
            <person name="Butler G."/>
            <person name="de Vries R.P."/>
            <person name="Allijn I.E."/>
            <person name="van den Brink J."/>
            <person name="Ushinsky S."/>
            <person name="Storms R."/>
            <person name="Powell A.J."/>
            <person name="Paulsen I.T."/>
            <person name="Elbourne L.D.H."/>
            <person name="Baker S.E."/>
            <person name="Magnuson J."/>
            <person name="LaBoissiere S."/>
            <person name="Clutterbuck A.J."/>
            <person name="Martinez D."/>
            <person name="Wogulis M."/>
            <person name="de Leon A.L."/>
            <person name="Rey M.W."/>
            <person name="Tsang A."/>
        </authorList>
    </citation>
    <scope>NUCLEOTIDE SEQUENCE [LARGE SCALE GENOMIC DNA]</scope>
    <source>
        <strain evidence="9">ATCC 38088 / NRRL 8126</strain>
    </source>
</reference>
<feature type="compositionally biased region" description="Polar residues" evidence="6">
    <location>
        <begin position="283"/>
        <end position="294"/>
    </location>
</feature>
<feature type="compositionally biased region" description="Low complexity" evidence="6">
    <location>
        <begin position="316"/>
        <end position="346"/>
    </location>
</feature>
<keyword evidence="3" id="KW-0804">Transcription</keyword>
<dbReference type="InterPro" id="IPR045912">
    <property type="entry name" value="FOXJ2/3-like"/>
</dbReference>
<gene>
    <name evidence="8" type="ORF">THITE_2120613</name>
</gene>
<feature type="DNA-binding region" description="Fork-head" evidence="5">
    <location>
        <begin position="240"/>
        <end position="314"/>
    </location>
</feature>
<feature type="region of interest" description="Disordered" evidence="6">
    <location>
        <begin position="1"/>
        <end position="29"/>
    </location>
</feature>
<dbReference type="PANTHER" id="PTHR46078">
    <property type="entry name" value="FORKHEAD BOX PROTEIN J2 FAMILY MEMBER"/>
    <property type="match status" value="1"/>
</dbReference>
<feature type="region of interest" description="Disordered" evidence="6">
    <location>
        <begin position="79"/>
        <end position="121"/>
    </location>
</feature>
<dbReference type="KEGG" id="ttt:THITE_2120613"/>
<feature type="region of interest" description="Disordered" evidence="6">
    <location>
        <begin position="133"/>
        <end position="243"/>
    </location>
</feature>
<dbReference type="OrthoDB" id="5954824at2759"/>
<dbReference type="InterPro" id="IPR036388">
    <property type="entry name" value="WH-like_DNA-bd_sf"/>
</dbReference>
<evidence type="ECO:0000256" key="5">
    <source>
        <dbReference type="PROSITE-ProRule" id="PRU00089"/>
    </source>
</evidence>
<dbReference type="GO" id="GO:0005634">
    <property type="term" value="C:nucleus"/>
    <property type="evidence" value="ECO:0007669"/>
    <property type="project" value="UniProtKB-SubCell"/>
</dbReference>
<accession>G2RCX3</accession>
<dbReference type="RefSeq" id="XP_003656197.1">
    <property type="nucleotide sequence ID" value="XM_003656149.1"/>
</dbReference>
<dbReference type="AlphaFoldDB" id="G2RCX3"/>
<keyword evidence="1" id="KW-0805">Transcription regulation</keyword>
<keyword evidence="9" id="KW-1185">Reference proteome</keyword>
<dbReference type="eggNOG" id="KOG2294">
    <property type="taxonomic scope" value="Eukaryota"/>
</dbReference>
<proteinExistence type="predicted"/>
<name>G2RCX3_THETT</name>
<dbReference type="PROSITE" id="PS50039">
    <property type="entry name" value="FORK_HEAD_3"/>
    <property type="match status" value="1"/>
</dbReference>
<evidence type="ECO:0000256" key="1">
    <source>
        <dbReference type="ARBA" id="ARBA00023015"/>
    </source>
</evidence>
<feature type="compositionally biased region" description="Polar residues" evidence="6">
    <location>
        <begin position="133"/>
        <end position="145"/>
    </location>
</feature>
<dbReference type="InterPro" id="IPR030456">
    <property type="entry name" value="TF_fork_head_CS_2"/>
</dbReference>
<evidence type="ECO:0000259" key="7">
    <source>
        <dbReference type="PROSITE" id="PS50039"/>
    </source>
</evidence>
<organism evidence="8 9">
    <name type="scientific">Thermothielavioides terrestris (strain ATCC 38088 / NRRL 8126)</name>
    <name type="common">Thielavia terrestris</name>
    <dbReference type="NCBI Taxonomy" id="578455"/>
    <lineage>
        <taxon>Eukaryota</taxon>
        <taxon>Fungi</taxon>
        <taxon>Dikarya</taxon>
        <taxon>Ascomycota</taxon>
        <taxon>Pezizomycotina</taxon>
        <taxon>Sordariomycetes</taxon>
        <taxon>Sordariomycetidae</taxon>
        <taxon>Sordariales</taxon>
        <taxon>Chaetomiaceae</taxon>
        <taxon>Thermothielavioides</taxon>
        <taxon>Thermothielavioides terrestris</taxon>
    </lineage>
</organism>
<dbReference type="GeneID" id="11522653"/>
<feature type="compositionally biased region" description="Polar residues" evidence="6">
    <location>
        <begin position="162"/>
        <end position="172"/>
    </location>
</feature>
<keyword evidence="4 5" id="KW-0539">Nucleus</keyword>